<dbReference type="InterPro" id="IPR005467">
    <property type="entry name" value="His_kinase_dom"/>
</dbReference>
<dbReference type="FunFam" id="1.10.287.130:FF:000002">
    <property type="entry name" value="Two-component osmosensing histidine kinase"/>
    <property type="match status" value="1"/>
</dbReference>
<feature type="domain" description="Response regulatory" evidence="20">
    <location>
        <begin position="545"/>
        <end position="664"/>
    </location>
</feature>
<dbReference type="CDD" id="cd16922">
    <property type="entry name" value="HATPase_EvgS-ArcB-TorS-like"/>
    <property type="match status" value="1"/>
</dbReference>
<proteinExistence type="predicted"/>
<evidence type="ECO:0000256" key="11">
    <source>
        <dbReference type="ARBA" id="ARBA00022989"/>
    </source>
</evidence>
<dbReference type="Pfam" id="PF00072">
    <property type="entry name" value="Response_reg"/>
    <property type="match status" value="1"/>
</dbReference>
<keyword evidence="13" id="KW-0472">Membrane</keyword>
<dbReference type="InterPro" id="IPR003661">
    <property type="entry name" value="HisK_dim/P_dom"/>
</dbReference>
<dbReference type="KEGG" id="xba:C7S18_01210"/>
<dbReference type="InterPro" id="IPR036641">
    <property type="entry name" value="HPT_dom_sf"/>
</dbReference>
<organism evidence="22 23">
    <name type="scientific">Ahniella affigens</name>
    <dbReference type="NCBI Taxonomy" id="2021234"/>
    <lineage>
        <taxon>Bacteria</taxon>
        <taxon>Pseudomonadati</taxon>
        <taxon>Pseudomonadota</taxon>
        <taxon>Gammaproteobacteria</taxon>
        <taxon>Lysobacterales</taxon>
        <taxon>Rhodanobacteraceae</taxon>
        <taxon>Ahniella</taxon>
    </lineage>
</organism>
<evidence type="ECO:0000259" key="19">
    <source>
        <dbReference type="PROSITE" id="PS50109"/>
    </source>
</evidence>
<evidence type="ECO:0000256" key="1">
    <source>
        <dbReference type="ARBA" id="ARBA00000085"/>
    </source>
</evidence>
<dbReference type="Gene3D" id="3.30.565.10">
    <property type="entry name" value="Histidine kinase-like ATPase, C-terminal domain"/>
    <property type="match status" value="1"/>
</dbReference>
<evidence type="ECO:0000259" key="20">
    <source>
        <dbReference type="PROSITE" id="PS50110"/>
    </source>
</evidence>
<dbReference type="SUPFAM" id="SSF52172">
    <property type="entry name" value="CheY-like"/>
    <property type="match status" value="1"/>
</dbReference>
<dbReference type="Gene3D" id="1.10.287.130">
    <property type="match status" value="1"/>
</dbReference>
<dbReference type="PANTHER" id="PTHR45339:SF1">
    <property type="entry name" value="HYBRID SIGNAL TRANSDUCTION HISTIDINE KINASE J"/>
    <property type="match status" value="1"/>
</dbReference>
<reference evidence="22 23" key="1">
    <citation type="submission" date="2018-03" db="EMBL/GenBank/DDBJ databases">
        <title>Ahniella affigens gen. nov., sp. nov., a gammaproteobacterium isolated from sandy soil near a stream.</title>
        <authorList>
            <person name="Ko Y."/>
            <person name="Kim J.-H."/>
        </authorList>
    </citation>
    <scope>NUCLEOTIDE SEQUENCE [LARGE SCALE GENOMIC DNA]</scope>
    <source>
        <strain evidence="22 23">D13</strain>
    </source>
</reference>
<feature type="domain" description="HPt" evidence="21">
    <location>
        <begin position="716"/>
        <end position="812"/>
    </location>
</feature>
<dbReference type="InterPro" id="IPR003594">
    <property type="entry name" value="HATPase_dom"/>
</dbReference>
<dbReference type="InterPro" id="IPR001789">
    <property type="entry name" value="Sig_transdc_resp-reg_receiver"/>
</dbReference>
<sequence>MLRWIVLVVGLAGLVLASGQVLAEPAMLKWLGLGLAGAALLALPFLGRRNDHEEAADSANAAAPSLLNRLPETNPIQAKEIAELRSEVERLRSIERDLTSAKQSAEAAMMAKGEFLATMSHEIRTPLNAILPLLDLVLSTKLAPDQREYLTTALQSAKQLLSIVDDILDYSKIEANKLDLETTGLNIKEVVDGVTRLMSRNAEGKGLQYTVQIDQNVRLALRGDPTRLRQVLTNLVSNAIKFTERGAVSVHVSRRNDTRTHQEILFAVRDSGIGITNEAQQRLFKEFSQADNSTTRTFGGTGLGLAICKRIVDLMGGQIGVKSEVGKGSVFWFTVPLLKAAGDITPGRTDIAGCRTLLMTGDINLGKRLTGLLQTFDVPVTVSNTAADALNKLKATAKNQNFAYEYLLIDFGSMRATALSLLRGVLRETDLSEVRLIGLSGDDQLPEDFKSGPRSVSLHRNAPDIDYRNALRALLNQEGHQAATGNEAGAEAMAAASNLLADTPAPSDVPTRPAPAPVAAAAFTAPPQSTPSASAGGSETGVGGHVLLVEDNPVNRQVAQRLLTLIGVSFEVAENGKIAVEKAVAGRFDCVLMDCQMPVMDGYTSTRTMRKLEIEGQVQKRPIVAMTANAMVGDREKCLAAGMDDYMSKPLNRNLIEQMLRKWLPPGAQSRVMESQPAAQSAARASAPSRSAAPQSTPANESAIDNRLVSDLMEIMGAEFAELVRVYLEDTPKALSQLERAAQTNDVESLIAPAHSLKSTSANLGALRLSEMAKRLEHGARMGELGEPSLLVAQIYNEYQRAAQQLRQLIGA</sequence>
<dbReference type="Gene3D" id="3.40.50.2300">
    <property type="match status" value="1"/>
</dbReference>
<evidence type="ECO:0000256" key="5">
    <source>
        <dbReference type="ARBA" id="ARBA00022553"/>
    </source>
</evidence>
<keyword evidence="7" id="KW-0812">Transmembrane</keyword>
<dbReference type="PROSITE" id="PS50894">
    <property type="entry name" value="HPT"/>
    <property type="match status" value="1"/>
</dbReference>
<dbReference type="CDD" id="cd00082">
    <property type="entry name" value="HisKA"/>
    <property type="match status" value="1"/>
</dbReference>
<evidence type="ECO:0000256" key="7">
    <source>
        <dbReference type="ARBA" id="ARBA00022692"/>
    </source>
</evidence>
<reference evidence="22 23" key="2">
    <citation type="submission" date="2018-03" db="EMBL/GenBank/DDBJ databases">
        <authorList>
            <person name="Keele B.F."/>
        </authorList>
    </citation>
    <scope>NUCLEOTIDE SEQUENCE [LARGE SCALE GENOMIC DNA]</scope>
    <source>
        <strain evidence="22 23">D13</strain>
    </source>
</reference>
<evidence type="ECO:0000256" key="8">
    <source>
        <dbReference type="ARBA" id="ARBA00022741"/>
    </source>
</evidence>
<evidence type="ECO:0000256" key="14">
    <source>
        <dbReference type="ARBA" id="ARBA00064003"/>
    </source>
</evidence>
<dbReference type="Pfam" id="PF01627">
    <property type="entry name" value="Hpt"/>
    <property type="match status" value="1"/>
</dbReference>
<dbReference type="FunFam" id="3.30.565.10:FF:000010">
    <property type="entry name" value="Sensor histidine kinase RcsC"/>
    <property type="match status" value="1"/>
</dbReference>
<dbReference type="SUPFAM" id="SSF47384">
    <property type="entry name" value="Homodimeric domain of signal transducing histidine kinase"/>
    <property type="match status" value="1"/>
</dbReference>
<dbReference type="GO" id="GO:0000155">
    <property type="term" value="F:phosphorelay sensor kinase activity"/>
    <property type="evidence" value="ECO:0007669"/>
    <property type="project" value="InterPro"/>
</dbReference>
<feature type="domain" description="Histidine kinase" evidence="19">
    <location>
        <begin position="118"/>
        <end position="339"/>
    </location>
</feature>
<feature type="region of interest" description="Disordered" evidence="18">
    <location>
        <begin position="668"/>
        <end position="702"/>
    </location>
</feature>
<dbReference type="CDD" id="cd17546">
    <property type="entry name" value="REC_hyHK_CKI1_RcsC-like"/>
    <property type="match status" value="1"/>
</dbReference>
<comment type="subunit">
    <text evidence="14">At low DSF concentrations, interacts with RpfF.</text>
</comment>
<evidence type="ECO:0000256" key="10">
    <source>
        <dbReference type="ARBA" id="ARBA00022840"/>
    </source>
</evidence>
<dbReference type="InterPro" id="IPR004358">
    <property type="entry name" value="Sig_transdc_His_kin-like_C"/>
</dbReference>
<feature type="compositionally biased region" description="Low complexity" evidence="18">
    <location>
        <begin position="675"/>
        <end position="696"/>
    </location>
</feature>
<evidence type="ECO:0000256" key="13">
    <source>
        <dbReference type="ARBA" id="ARBA00023136"/>
    </source>
</evidence>
<dbReference type="EMBL" id="CP027860">
    <property type="protein sequence ID" value="AVP95899.1"/>
    <property type="molecule type" value="Genomic_DNA"/>
</dbReference>
<keyword evidence="12" id="KW-0902">Two-component regulatory system</keyword>
<dbReference type="PRINTS" id="PR00344">
    <property type="entry name" value="BCTRLSENSOR"/>
</dbReference>
<evidence type="ECO:0000256" key="2">
    <source>
        <dbReference type="ARBA" id="ARBA00004429"/>
    </source>
</evidence>
<evidence type="ECO:0000313" key="22">
    <source>
        <dbReference type="EMBL" id="AVP95899.1"/>
    </source>
</evidence>
<feature type="modified residue" description="4-aspartylphosphate" evidence="17">
    <location>
        <position position="594"/>
    </location>
</feature>
<dbReference type="SUPFAM" id="SSF47226">
    <property type="entry name" value="Histidine-containing phosphotransfer domain, HPT domain"/>
    <property type="match status" value="1"/>
</dbReference>
<dbReference type="GO" id="GO:0005524">
    <property type="term" value="F:ATP binding"/>
    <property type="evidence" value="ECO:0007669"/>
    <property type="project" value="UniProtKB-KW"/>
</dbReference>
<dbReference type="Gene3D" id="1.20.120.160">
    <property type="entry name" value="HPT domain"/>
    <property type="match status" value="1"/>
</dbReference>
<dbReference type="PANTHER" id="PTHR45339">
    <property type="entry name" value="HYBRID SIGNAL TRANSDUCTION HISTIDINE KINASE J"/>
    <property type="match status" value="1"/>
</dbReference>
<accession>A0A2P1PM40</accession>
<dbReference type="RefSeq" id="WP_106889828.1">
    <property type="nucleotide sequence ID" value="NZ_CP027860.1"/>
</dbReference>
<dbReference type="InterPro" id="IPR036097">
    <property type="entry name" value="HisK_dim/P_sf"/>
</dbReference>
<dbReference type="EC" id="2.7.13.3" evidence="3"/>
<evidence type="ECO:0000313" key="23">
    <source>
        <dbReference type="Proteomes" id="UP000241074"/>
    </source>
</evidence>
<dbReference type="InterPro" id="IPR011006">
    <property type="entry name" value="CheY-like_superfamily"/>
</dbReference>
<dbReference type="PROSITE" id="PS50110">
    <property type="entry name" value="RESPONSE_REGULATORY"/>
    <property type="match status" value="1"/>
</dbReference>
<keyword evidence="4" id="KW-1003">Cell membrane</keyword>
<evidence type="ECO:0000259" key="21">
    <source>
        <dbReference type="PROSITE" id="PS50894"/>
    </source>
</evidence>
<protein>
    <recommendedName>
        <fullName evidence="15">Sensory/regulatory protein RpfC</fullName>
        <ecNumber evidence="3">2.7.13.3</ecNumber>
    </recommendedName>
</protein>
<dbReference type="SMART" id="SM00388">
    <property type="entry name" value="HisKA"/>
    <property type="match status" value="1"/>
</dbReference>
<dbReference type="AlphaFoldDB" id="A0A2P1PM40"/>
<evidence type="ECO:0000256" key="3">
    <source>
        <dbReference type="ARBA" id="ARBA00012438"/>
    </source>
</evidence>
<keyword evidence="6" id="KW-0808">Transferase</keyword>
<dbReference type="SMART" id="SM00073">
    <property type="entry name" value="HPT"/>
    <property type="match status" value="1"/>
</dbReference>
<dbReference type="InterPro" id="IPR036890">
    <property type="entry name" value="HATPase_C_sf"/>
</dbReference>
<keyword evidence="10" id="KW-0067">ATP-binding</keyword>
<dbReference type="OrthoDB" id="9797243at2"/>
<name>A0A2P1PM40_9GAMM</name>
<gene>
    <name evidence="22" type="ORF">C7S18_01210</name>
</gene>
<evidence type="ECO:0000256" key="16">
    <source>
        <dbReference type="PROSITE-ProRule" id="PRU00110"/>
    </source>
</evidence>
<evidence type="ECO:0000256" key="6">
    <source>
        <dbReference type="ARBA" id="ARBA00022679"/>
    </source>
</evidence>
<keyword evidence="9 22" id="KW-0418">Kinase</keyword>
<evidence type="ECO:0000256" key="15">
    <source>
        <dbReference type="ARBA" id="ARBA00068150"/>
    </source>
</evidence>
<evidence type="ECO:0000256" key="17">
    <source>
        <dbReference type="PROSITE-ProRule" id="PRU00169"/>
    </source>
</evidence>
<dbReference type="SMART" id="SM00387">
    <property type="entry name" value="HATPase_c"/>
    <property type="match status" value="1"/>
</dbReference>
<evidence type="ECO:0000256" key="9">
    <source>
        <dbReference type="ARBA" id="ARBA00022777"/>
    </source>
</evidence>
<evidence type="ECO:0000256" key="12">
    <source>
        <dbReference type="ARBA" id="ARBA00023012"/>
    </source>
</evidence>
<dbReference type="InterPro" id="IPR008207">
    <property type="entry name" value="Sig_transdc_His_kin_Hpt_dom"/>
</dbReference>
<keyword evidence="5 17" id="KW-0597">Phosphoprotein</keyword>
<keyword evidence="8" id="KW-0547">Nucleotide-binding</keyword>
<keyword evidence="11" id="KW-1133">Transmembrane helix</keyword>
<dbReference type="Pfam" id="PF02518">
    <property type="entry name" value="HATPase_c"/>
    <property type="match status" value="1"/>
</dbReference>
<dbReference type="GO" id="GO:0005886">
    <property type="term" value="C:plasma membrane"/>
    <property type="evidence" value="ECO:0007669"/>
    <property type="project" value="UniProtKB-SubCell"/>
</dbReference>
<comment type="catalytic activity">
    <reaction evidence="1">
        <text>ATP + protein L-histidine = ADP + protein N-phospho-L-histidine.</text>
        <dbReference type="EC" id="2.7.13.3"/>
    </reaction>
</comment>
<evidence type="ECO:0000256" key="18">
    <source>
        <dbReference type="SAM" id="MobiDB-lite"/>
    </source>
</evidence>
<keyword evidence="23" id="KW-1185">Reference proteome</keyword>
<dbReference type="Proteomes" id="UP000241074">
    <property type="component" value="Chromosome"/>
</dbReference>
<dbReference type="PROSITE" id="PS50109">
    <property type="entry name" value="HIS_KIN"/>
    <property type="match status" value="1"/>
</dbReference>
<dbReference type="SUPFAM" id="SSF55874">
    <property type="entry name" value="ATPase domain of HSP90 chaperone/DNA topoisomerase II/histidine kinase"/>
    <property type="match status" value="1"/>
</dbReference>
<feature type="modified residue" description="Phosphohistidine" evidence="16">
    <location>
        <position position="755"/>
    </location>
</feature>
<dbReference type="SMART" id="SM00448">
    <property type="entry name" value="REC"/>
    <property type="match status" value="1"/>
</dbReference>
<evidence type="ECO:0000256" key="4">
    <source>
        <dbReference type="ARBA" id="ARBA00022475"/>
    </source>
</evidence>
<comment type="subcellular location">
    <subcellularLocation>
        <location evidence="2">Cell inner membrane</location>
        <topology evidence="2">Multi-pass membrane protein</topology>
    </subcellularLocation>
</comment>
<dbReference type="Pfam" id="PF00512">
    <property type="entry name" value="HisKA"/>
    <property type="match status" value="1"/>
</dbReference>